<keyword evidence="7" id="KW-0408">Iron</keyword>
<feature type="domain" description="Cyclic nucleotide-binding" evidence="9">
    <location>
        <begin position="1567"/>
        <end position="1670"/>
    </location>
</feature>
<dbReference type="EMBL" id="CAICTM010001249">
    <property type="protein sequence ID" value="CAB9521937.1"/>
    <property type="molecule type" value="Genomic_DNA"/>
</dbReference>
<keyword evidence="4" id="KW-0285">Flavoprotein</keyword>
<reference evidence="12" key="1">
    <citation type="submission" date="2020-06" db="EMBL/GenBank/DDBJ databases">
        <authorList>
            <consortium name="Plant Systems Biology data submission"/>
        </authorList>
    </citation>
    <scope>NUCLEOTIDE SEQUENCE</scope>
    <source>
        <strain evidence="12">D6</strain>
    </source>
</reference>
<evidence type="ECO:0000256" key="2">
    <source>
        <dbReference type="ARBA" id="ARBA00007119"/>
    </source>
</evidence>
<dbReference type="PROSITE" id="PS51384">
    <property type="entry name" value="FAD_FR"/>
    <property type="match status" value="1"/>
</dbReference>
<evidence type="ECO:0000256" key="6">
    <source>
        <dbReference type="ARBA" id="ARBA00022723"/>
    </source>
</evidence>
<evidence type="ECO:0000259" key="10">
    <source>
        <dbReference type="PROSITE" id="PS50255"/>
    </source>
</evidence>
<evidence type="ECO:0000256" key="3">
    <source>
        <dbReference type="ARBA" id="ARBA00022617"/>
    </source>
</evidence>
<dbReference type="PROSITE" id="PS50042">
    <property type="entry name" value="CNMP_BINDING_3"/>
    <property type="match status" value="2"/>
</dbReference>
<dbReference type="SUPFAM" id="SSF55856">
    <property type="entry name" value="Cytochrome b5-like heme/steroid binding domain"/>
    <property type="match status" value="1"/>
</dbReference>
<accession>A0A9N8HQY0</accession>
<dbReference type="InterPro" id="IPR000595">
    <property type="entry name" value="cNMP-bd_dom"/>
</dbReference>
<dbReference type="Gene3D" id="3.40.50.80">
    <property type="entry name" value="Nucleotide-binding domain of ferredoxin-NADP reductase (FNR) module"/>
    <property type="match status" value="1"/>
</dbReference>
<gene>
    <name evidence="12" type="ORF">SEMRO_1251_G256170.2</name>
</gene>
<keyword evidence="6" id="KW-0479">Metal-binding</keyword>
<dbReference type="SUPFAM" id="SSF51206">
    <property type="entry name" value="cAMP-binding domain-like"/>
    <property type="match status" value="2"/>
</dbReference>
<dbReference type="PROSITE" id="PS00191">
    <property type="entry name" value="CYTOCHROME_B5_1"/>
    <property type="match status" value="1"/>
</dbReference>
<keyword evidence="3" id="KW-0349">Heme</keyword>
<evidence type="ECO:0000256" key="7">
    <source>
        <dbReference type="ARBA" id="ARBA00023004"/>
    </source>
</evidence>
<name>A0A9N8HQY0_9STRA</name>
<dbReference type="GO" id="GO:0016702">
    <property type="term" value="F:oxidoreductase activity, acting on single donors with incorporation of molecular oxygen, incorporation of two atoms of oxygen"/>
    <property type="evidence" value="ECO:0007669"/>
    <property type="project" value="UniProtKB-ARBA"/>
</dbReference>
<dbReference type="InterPro" id="IPR017938">
    <property type="entry name" value="Riboflavin_synthase-like_b-brl"/>
</dbReference>
<dbReference type="Gene3D" id="2.60.120.10">
    <property type="entry name" value="Jelly Rolls"/>
    <property type="match status" value="2"/>
</dbReference>
<dbReference type="GO" id="GO:0020037">
    <property type="term" value="F:heme binding"/>
    <property type="evidence" value="ECO:0007669"/>
    <property type="project" value="InterPro"/>
</dbReference>
<dbReference type="SMART" id="SM01117">
    <property type="entry name" value="Cyt-b5"/>
    <property type="match status" value="1"/>
</dbReference>
<dbReference type="CDD" id="cd00038">
    <property type="entry name" value="CAP_ED"/>
    <property type="match status" value="2"/>
</dbReference>
<feature type="domain" description="Cytochrome b5 heme-binding" evidence="10">
    <location>
        <begin position="1005"/>
        <end position="1083"/>
    </location>
</feature>
<dbReference type="GO" id="GO:0019441">
    <property type="term" value="P:L-tryptophan catabolic process to kynurenine"/>
    <property type="evidence" value="ECO:0007669"/>
    <property type="project" value="InterPro"/>
</dbReference>
<evidence type="ECO:0000313" key="13">
    <source>
        <dbReference type="Proteomes" id="UP001153069"/>
    </source>
</evidence>
<feature type="region of interest" description="Disordered" evidence="8">
    <location>
        <begin position="105"/>
        <end position="146"/>
    </location>
</feature>
<dbReference type="GO" id="GO:0010181">
    <property type="term" value="F:FMN binding"/>
    <property type="evidence" value="ECO:0007669"/>
    <property type="project" value="TreeGrafter"/>
</dbReference>
<evidence type="ECO:0000256" key="8">
    <source>
        <dbReference type="SAM" id="MobiDB-lite"/>
    </source>
</evidence>
<dbReference type="InterPro" id="IPR000898">
    <property type="entry name" value="Indolamine_dOase"/>
</dbReference>
<dbReference type="InterPro" id="IPR017927">
    <property type="entry name" value="FAD-bd_FR_type"/>
</dbReference>
<dbReference type="Pfam" id="PF01231">
    <property type="entry name" value="IDO"/>
    <property type="match status" value="1"/>
</dbReference>
<comment type="cofactor">
    <cofactor evidence="1">
        <name>FMN</name>
        <dbReference type="ChEBI" id="CHEBI:58210"/>
    </cofactor>
</comment>
<dbReference type="Proteomes" id="UP001153069">
    <property type="component" value="Unassembled WGS sequence"/>
</dbReference>
<dbReference type="PROSITE" id="PS50255">
    <property type="entry name" value="CYTOCHROME_B5_2"/>
    <property type="match status" value="1"/>
</dbReference>
<dbReference type="InterPro" id="IPR037217">
    <property type="entry name" value="Trp/Indoleamine_2_3_dOase-like"/>
</dbReference>
<dbReference type="GO" id="GO:0005829">
    <property type="term" value="C:cytosol"/>
    <property type="evidence" value="ECO:0007669"/>
    <property type="project" value="TreeGrafter"/>
</dbReference>
<dbReference type="PANTHER" id="PTHR19384">
    <property type="entry name" value="NITRIC OXIDE SYNTHASE-RELATED"/>
    <property type="match status" value="1"/>
</dbReference>
<dbReference type="OrthoDB" id="2113383at2759"/>
<organism evidence="12 13">
    <name type="scientific">Seminavis robusta</name>
    <dbReference type="NCBI Taxonomy" id="568900"/>
    <lineage>
        <taxon>Eukaryota</taxon>
        <taxon>Sar</taxon>
        <taxon>Stramenopiles</taxon>
        <taxon>Ochrophyta</taxon>
        <taxon>Bacillariophyta</taxon>
        <taxon>Bacillariophyceae</taxon>
        <taxon>Bacillariophycidae</taxon>
        <taxon>Naviculales</taxon>
        <taxon>Naviculaceae</taxon>
        <taxon>Seminavis</taxon>
    </lineage>
</organism>
<evidence type="ECO:0000259" key="9">
    <source>
        <dbReference type="PROSITE" id="PS50042"/>
    </source>
</evidence>
<dbReference type="GO" id="GO:0050660">
    <property type="term" value="F:flavin adenine dinucleotide binding"/>
    <property type="evidence" value="ECO:0007669"/>
    <property type="project" value="TreeGrafter"/>
</dbReference>
<dbReference type="Gene3D" id="3.10.120.10">
    <property type="entry name" value="Cytochrome b5-like heme/steroid binding domain"/>
    <property type="match status" value="1"/>
</dbReference>
<keyword evidence="13" id="KW-1185">Reference proteome</keyword>
<dbReference type="InterPro" id="IPR018490">
    <property type="entry name" value="cNMP-bd_dom_sf"/>
</dbReference>
<feature type="domain" description="FAD-binding FR-type" evidence="11">
    <location>
        <begin position="488"/>
        <end position="851"/>
    </location>
</feature>
<evidence type="ECO:0000256" key="1">
    <source>
        <dbReference type="ARBA" id="ARBA00001917"/>
    </source>
</evidence>
<dbReference type="Pfam" id="PF00173">
    <property type="entry name" value="Cyt-b5"/>
    <property type="match status" value="1"/>
</dbReference>
<protein>
    <submittedName>
        <fullName evidence="12">Uncharacterized protein</fullName>
    </submittedName>
</protein>
<evidence type="ECO:0000256" key="4">
    <source>
        <dbReference type="ARBA" id="ARBA00022630"/>
    </source>
</evidence>
<dbReference type="SUPFAM" id="SSF140959">
    <property type="entry name" value="Indolic compounds 2,3-dioxygenase-like"/>
    <property type="match status" value="1"/>
</dbReference>
<evidence type="ECO:0000259" key="11">
    <source>
        <dbReference type="PROSITE" id="PS51384"/>
    </source>
</evidence>
<comment type="similarity">
    <text evidence="2">Belongs to the indoleamine 2,3-dioxygenase family.</text>
</comment>
<dbReference type="GO" id="GO:0046872">
    <property type="term" value="F:metal ion binding"/>
    <property type="evidence" value="ECO:0007669"/>
    <property type="project" value="UniProtKB-KW"/>
</dbReference>
<evidence type="ECO:0000313" key="12">
    <source>
        <dbReference type="EMBL" id="CAB9521937.1"/>
    </source>
</evidence>
<dbReference type="Pfam" id="PF00027">
    <property type="entry name" value="cNMP_binding"/>
    <property type="match status" value="1"/>
</dbReference>
<keyword evidence="5" id="KW-0288">FMN</keyword>
<dbReference type="Gene3D" id="1.20.58.480">
    <property type="match status" value="1"/>
</dbReference>
<feature type="domain" description="Cyclic nucleotide-binding" evidence="9">
    <location>
        <begin position="1441"/>
        <end position="1540"/>
    </location>
</feature>
<feature type="region of interest" description="Disordered" evidence="8">
    <location>
        <begin position="1687"/>
        <end position="1713"/>
    </location>
</feature>
<dbReference type="SUPFAM" id="SSF52343">
    <property type="entry name" value="Ferredoxin reductase-like, C-terminal NADP-linked domain"/>
    <property type="match status" value="1"/>
</dbReference>
<dbReference type="SMART" id="SM00100">
    <property type="entry name" value="cNMP"/>
    <property type="match status" value="2"/>
</dbReference>
<dbReference type="SUPFAM" id="SSF63380">
    <property type="entry name" value="Riboflavin synthase domain-like"/>
    <property type="match status" value="1"/>
</dbReference>
<dbReference type="InterPro" id="IPR001199">
    <property type="entry name" value="Cyt_B5-like_heme/steroid-bd"/>
</dbReference>
<evidence type="ECO:0000256" key="5">
    <source>
        <dbReference type="ARBA" id="ARBA00022643"/>
    </source>
</evidence>
<dbReference type="InterPro" id="IPR014710">
    <property type="entry name" value="RmlC-like_jellyroll"/>
</dbReference>
<proteinExistence type="inferred from homology"/>
<feature type="compositionally biased region" description="Low complexity" evidence="8">
    <location>
        <begin position="1688"/>
        <end position="1698"/>
    </location>
</feature>
<dbReference type="InterPro" id="IPR036400">
    <property type="entry name" value="Cyt_B5-like_heme/steroid_sf"/>
</dbReference>
<comment type="caution">
    <text evidence="12">The sequence shown here is derived from an EMBL/GenBank/DDBJ whole genome shotgun (WGS) entry which is preliminary data.</text>
</comment>
<dbReference type="InterPro" id="IPR039261">
    <property type="entry name" value="FNR_nucleotide-bd"/>
</dbReference>
<dbReference type="InterPro" id="IPR018506">
    <property type="entry name" value="Cyt_B5_heme-BS"/>
</dbReference>
<dbReference type="PANTHER" id="PTHR19384:SF128">
    <property type="entry name" value="NADPH OXIDOREDUCTASE A"/>
    <property type="match status" value="1"/>
</dbReference>
<sequence>MQEHEQGTNPLRELLDSEPTALDGFLSYEYGLCSPRPLDQLEGIYALWEEWAEHLPSLYQTGAYRDYFDGQPVLTTENLNDADLLRANQILGLAAHATVHFSKMANPGDQRHKRQNLQQKKLEGESPGAWVSARPAKTQPHGMQGTPSKCPFAPPAVHKSDTHRQQCSDPTDNVKGKNGCIIPAAIFQPWKEVNLRLGRPKPTFTYYDYFTLNVVHKNDAPRTTCWEPDGDRAPQRTYSKVSCDVRVFGDYTENIFVVVNHDMEYQTTPLIGLCCDAVDYVLARNDEGLASVLLQMGEVVKKVTYAFLQAIPNANSERFVDPVGWSKSIGMLIPPILEGEFSMSGLQSSFVHLMDVLLGRYCYNGEIGGLAMNERPWLPFLHQEFFRRLGICSVRKYVCQSQSRALRSSFDRLVRLFASEQGFLGVHRIKTMGFLELGVKTGRTESSGQTAQTTTDVGWQARVWRKVNEDLYQGIEERMNLQTNVSSNGFTEAFVQNIEEIGVVPGSESYRVTFNIAGAGMTYRAGDRLEIMPANGPEIIGRMLKAMRVSSMDLADSNLLVTVDTDEWKEAVAKSYEKITAQSFPIAALLRIMHLRPLTKTVFDSVCAAAGMSGHSLVERELRQGKIHDVPELIELLRDMQPEGALSSEAIHELPSKLCSILPPLRPRLYSIANSPPPMTSPSIVSIVISRLWFEADSLASGRGSLVFDGWSMNPSVQLQLDDMDDDSETLDISETSDHMDSSFVGMRSRRSGRASMVVCDTKGKNDMDGSFVRSNHLRSSTVQDNGRGKRGSTVRHMGVCTSFLLNHSLYRYVPIKAIEDESFHLPPGDDKNPLVLVALGSGAAPMFAFLEELLDRGKNDCPGQIYFYWGLRYSRNLFGVPLLERAMEELGVQVFISFSGEMKAANTDEGRIRIVTGRKERITTAMKRGTSAIMLARLTVLKGNLFLCGHPMLDTSMRSVLETVVCTTLGYSPKQSSAKYELMMAEQRIRTDCFYSGSVHDPSLPAISYAEVAKHNSMDDLWWVYKDHVYDVTSYLRLHPGGTKILFDKGGRDATEDFVVAHGPHNLRVESAMIPYRIGNLHTPQIEAYADKKAYGNVVKFLHKICEIRNVFFLDANIFPGQQEASGIAHSVSMRFKTHEKFITSTLPMLERAAIELCSSLEKEIPCSRLIRMRRTIPTRLTKLATKQLKPLLTKGSSSGNLCYVATELCRIEMDFMDQFHKMVVDFVSSIENQLEMDCHDERPDAQFAHLQAVCDHTARLVASRLAAASAVPPEEKAEVENVKSALMGKGMVWKDLVPYLDASSLCRLDLNLDDYVLRADDSQSCVYFVQSGIVGIEGGGELGAGAVFGALSEALAATSNKYSLGNGLMMNSVKVISETCRVLVLPATEVAVLKRRKEEDPAHSSGTSSEFWQRLKLRIRMIGVMGTMLRTTVIRQSSISSFLSEDACHKLARNCKEIAVDAGCTLRDIGDKADVCWILIEGSVDIVEEDKVLFTYNRYGQLFGEKASTSLAEEQLMKKANLVAAERTRLLLISEDAMTVWCGPLQHQRMALGWLREQLSSHEFFSSRIPEASMYALEREFRQVKVRSGETLFERGEAGDSCYVVVSGLLRLSSPSIRDTDVNVRDFAGVDQLAERTSRAPLRSANCLCVKEAVCWTLNRNTLEKVLGQGLKKYGLVSDEADWETATEASESAESDLSGPHNLSRPQSINSLVDDRPVSLWGKAPQKAEVSV</sequence>